<protein>
    <submittedName>
        <fullName evidence="1">Uncharacterized protein</fullName>
    </submittedName>
</protein>
<evidence type="ECO:0000313" key="1">
    <source>
        <dbReference type="EMBL" id="JAH92112.1"/>
    </source>
</evidence>
<sequence length="82" mass="9378">MFLALGLSPLTEFRLNRTAMLVCVNIRSVLGTHLHRANRLTGQGRRHSCVQTILLCYLNTLIYFFGNFTVRSCRKAPVAYVY</sequence>
<reference evidence="1" key="1">
    <citation type="submission" date="2014-11" db="EMBL/GenBank/DDBJ databases">
        <authorList>
            <person name="Amaro Gonzalez C."/>
        </authorList>
    </citation>
    <scope>NUCLEOTIDE SEQUENCE</scope>
</reference>
<proteinExistence type="predicted"/>
<name>A0A0E9WP20_ANGAN</name>
<dbReference type="EMBL" id="GBXM01016465">
    <property type="protein sequence ID" value="JAH92112.1"/>
    <property type="molecule type" value="Transcribed_RNA"/>
</dbReference>
<organism evidence="1">
    <name type="scientific">Anguilla anguilla</name>
    <name type="common">European freshwater eel</name>
    <name type="synonym">Muraena anguilla</name>
    <dbReference type="NCBI Taxonomy" id="7936"/>
    <lineage>
        <taxon>Eukaryota</taxon>
        <taxon>Metazoa</taxon>
        <taxon>Chordata</taxon>
        <taxon>Craniata</taxon>
        <taxon>Vertebrata</taxon>
        <taxon>Euteleostomi</taxon>
        <taxon>Actinopterygii</taxon>
        <taxon>Neopterygii</taxon>
        <taxon>Teleostei</taxon>
        <taxon>Anguilliformes</taxon>
        <taxon>Anguillidae</taxon>
        <taxon>Anguilla</taxon>
    </lineage>
</organism>
<dbReference type="AlphaFoldDB" id="A0A0E9WP20"/>
<reference evidence="1" key="2">
    <citation type="journal article" date="2015" name="Fish Shellfish Immunol.">
        <title>Early steps in the European eel (Anguilla anguilla)-Vibrio vulnificus interaction in the gills: Role of the RtxA13 toxin.</title>
        <authorList>
            <person name="Callol A."/>
            <person name="Pajuelo D."/>
            <person name="Ebbesson L."/>
            <person name="Teles M."/>
            <person name="MacKenzie S."/>
            <person name="Amaro C."/>
        </authorList>
    </citation>
    <scope>NUCLEOTIDE SEQUENCE</scope>
</reference>
<accession>A0A0E9WP20</accession>